<dbReference type="RefSeq" id="WP_092470298.1">
    <property type="nucleotide sequence ID" value="NZ_FOOX01000004.1"/>
</dbReference>
<keyword evidence="1" id="KW-0472">Membrane</keyword>
<dbReference type="Proteomes" id="UP000199337">
    <property type="component" value="Unassembled WGS sequence"/>
</dbReference>
<evidence type="ECO:0000256" key="1">
    <source>
        <dbReference type="SAM" id="Phobius"/>
    </source>
</evidence>
<dbReference type="AlphaFoldDB" id="A0A1I2RMV9"/>
<evidence type="ECO:0008006" key="5">
    <source>
        <dbReference type="Google" id="ProtNLM"/>
    </source>
</evidence>
<feature type="transmembrane region" description="Helical" evidence="1">
    <location>
        <begin position="167"/>
        <end position="188"/>
    </location>
</feature>
<accession>A0A1I2RMV9</accession>
<dbReference type="EMBL" id="FOOX01000004">
    <property type="protein sequence ID" value="SFG39161.1"/>
    <property type="molecule type" value="Genomic_DNA"/>
</dbReference>
<feature type="transmembrane region" description="Helical" evidence="1">
    <location>
        <begin position="229"/>
        <end position="245"/>
    </location>
</feature>
<protein>
    <recommendedName>
        <fullName evidence="5">Polymer-forming protein</fullName>
    </recommendedName>
</protein>
<evidence type="ECO:0000313" key="3">
    <source>
        <dbReference type="EMBL" id="SFG39161.1"/>
    </source>
</evidence>
<reference evidence="4" key="1">
    <citation type="submission" date="2016-10" db="EMBL/GenBank/DDBJ databases">
        <authorList>
            <person name="Varghese N."/>
            <person name="Submissions S."/>
        </authorList>
    </citation>
    <scope>NUCLEOTIDE SEQUENCE [LARGE SCALE GENOMIC DNA]</scope>
    <source>
        <strain evidence="4">DSM 17038</strain>
    </source>
</reference>
<feature type="transmembrane region" description="Helical" evidence="1">
    <location>
        <begin position="194"/>
        <end position="217"/>
    </location>
</feature>
<proteinExistence type="predicted"/>
<keyword evidence="2" id="KW-0732">Signal</keyword>
<feature type="transmembrane region" description="Helical" evidence="1">
    <location>
        <begin position="251"/>
        <end position="269"/>
    </location>
</feature>
<keyword evidence="1" id="KW-0812">Transmembrane</keyword>
<evidence type="ECO:0000256" key="2">
    <source>
        <dbReference type="SAM" id="SignalP"/>
    </source>
</evidence>
<evidence type="ECO:0000313" key="4">
    <source>
        <dbReference type="Proteomes" id="UP000199337"/>
    </source>
</evidence>
<dbReference type="STRING" id="341036.SAMN05660649_01535"/>
<organism evidence="3 4">
    <name type="scientific">Desulfotruncus arcticus DSM 17038</name>
    <dbReference type="NCBI Taxonomy" id="1121424"/>
    <lineage>
        <taxon>Bacteria</taxon>
        <taxon>Bacillati</taxon>
        <taxon>Bacillota</taxon>
        <taxon>Clostridia</taxon>
        <taxon>Eubacteriales</taxon>
        <taxon>Desulfallaceae</taxon>
        <taxon>Desulfotruncus</taxon>
    </lineage>
</organism>
<name>A0A1I2RMV9_9FIRM</name>
<feature type="transmembrane region" description="Helical" evidence="1">
    <location>
        <begin position="117"/>
        <end position="146"/>
    </location>
</feature>
<gene>
    <name evidence="3" type="ORF">SAMN05660649_01535</name>
</gene>
<dbReference type="OrthoDB" id="2374025at2"/>
<sequence>MKKKFNRLILLIIITLLFFCTAANAFAAEQSLIRHQDTVISEDQMVESVVVVGGDATVYGSVRDVVVVINGNLDIKKSSRIMGTVLVIGGNIRQEPGAHLTDNVLNISFDRATSNSLLLGGMLFIGVWFMRLVLSLLFTLLPFIIATISKHRLEPLVILVRRSPERLLLIGFVSSLLLTAIIALLAITVVGLPLVILLLLASLVIFLLGLASISLVVGEWLPGNDRAPYLNTLGGSIIIISAINFPFLGSLLLLSLFWISLGIVILWYWENRKNNKGI</sequence>
<keyword evidence="4" id="KW-1185">Reference proteome</keyword>
<feature type="chain" id="PRO_5011790352" description="Polymer-forming protein" evidence="2">
    <location>
        <begin position="28"/>
        <end position="278"/>
    </location>
</feature>
<feature type="signal peptide" evidence="2">
    <location>
        <begin position="1"/>
        <end position="27"/>
    </location>
</feature>
<keyword evidence="1" id="KW-1133">Transmembrane helix</keyword>